<evidence type="ECO:0000313" key="2">
    <source>
        <dbReference type="EnsemblPlants" id="Pp3c26_10910V3.1"/>
    </source>
</evidence>
<dbReference type="AlphaFoldDB" id="A0A2K1ICK0"/>
<gene>
    <name evidence="1" type="ORF">PHYPA_030491</name>
</gene>
<sequence length="118" mass="13436">MVSKCLICELKLKPCSVDDIALDFEYSLRSFRLRSVRVGDTQQRVFLLMGALVRGFLCVDCHPACDKFVSLWCFLLHKQLEKTKFCGSVMSNLKPMPSKSHKSLNGMSRTCLMHRFGA</sequence>
<dbReference type="InParanoid" id="A0A2K1ICK0"/>
<accession>A0A2K1ICK0</accession>
<dbReference type="EnsemblPlants" id="Pp3c26_10910V3.1">
    <property type="protein sequence ID" value="Pp3c26_10910V3.1"/>
    <property type="gene ID" value="Pp3c26_10910"/>
</dbReference>
<keyword evidence="3" id="KW-1185">Reference proteome</keyword>
<reference evidence="2" key="3">
    <citation type="submission" date="2020-12" db="UniProtKB">
        <authorList>
            <consortium name="EnsemblPlants"/>
        </authorList>
    </citation>
    <scope>IDENTIFICATION</scope>
</reference>
<dbReference type="EMBL" id="ABEU02000026">
    <property type="protein sequence ID" value="PNR27010.1"/>
    <property type="molecule type" value="Genomic_DNA"/>
</dbReference>
<reference evidence="1 3" key="2">
    <citation type="journal article" date="2018" name="Plant J.">
        <title>The Physcomitrella patens chromosome-scale assembly reveals moss genome structure and evolution.</title>
        <authorList>
            <person name="Lang D."/>
            <person name="Ullrich K.K."/>
            <person name="Murat F."/>
            <person name="Fuchs J."/>
            <person name="Jenkins J."/>
            <person name="Haas F.B."/>
            <person name="Piednoel M."/>
            <person name="Gundlach H."/>
            <person name="Van Bel M."/>
            <person name="Meyberg R."/>
            <person name="Vives C."/>
            <person name="Morata J."/>
            <person name="Symeonidi A."/>
            <person name="Hiss M."/>
            <person name="Muchero W."/>
            <person name="Kamisugi Y."/>
            <person name="Saleh O."/>
            <person name="Blanc G."/>
            <person name="Decker E.L."/>
            <person name="van Gessel N."/>
            <person name="Grimwood J."/>
            <person name="Hayes R.D."/>
            <person name="Graham S.W."/>
            <person name="Gunter L.E."/>
            <person name="McDaniel S.F."/>
            <person name="Hoernstein S.N.W."/>
            <person name="Larsson A."/>
            <person name="Li F.W."/>
            <person name="Perroud P.F."/>
            <person name="Phillips J."/>
            <person name="Ranjan P."/>
            <person name="Rokshar D.S."/>
            <person name="Rothfels C.J."/>
            <person name="Schneider L."/>
            <person name="Shu S."/>
            <person name="Stevenson D.W."/>
            <person name="Thummler F."/>
            <person name="Tillich M."/>
            <person name="Villarreal Aguilar J.C."/>
            <person name="Widiez T."/>
            <person name="Wong G.K."/>
            <person name="Wymore A."/>
            <person name="Zhang Y."/>
            <person name="Zimmer A.D."/>
            <person name="Quatrano R.S."/>
            <person name="Mayer K.F.X."/>
            <person name="Goodstein D."/>
            <person name="Casacuberta J.M."/>
            <person name="Vandepoele K."/>
            <person name="Reski R."/>
            <person name="Cuming A.C."/>
            <person name="Tuskan G.A."/>
            <person name="Maumus F."/>
            <person name="Salse J."/>
            <person name="Schmutz J."/>
            <person name="Rensing S.A."/>
        </authorList>
    </citation>
    <scope>NUCLEOTIDE SEQUENCE [LARGE SCALE GENOMIC DNA]</scope>
    <source>
        <strain evidence="2 3">cv. Gransden 2004</strain>
    </source>
</reference>
<organism evidence="1">
    <name type="scientific">Physcomitrium patens</name>
    <name type="common">Spreading-leaved earth moss</name>
    <name type="synonym">Physcomitrella patens</name>
    <dbReference type="NCBI Taxonomy" id="3218"/>
    <lineage>
        <taxon>Eukaryota</taxon>
        <taxon>Viridiplantae</taxon>
        <taxon>Streptophyta</taxon>
        <taxon>Embryophyta</taxon>
        <taxon>Bryophyta</taxon>
        <taxon>Bryophytina</taxon>
        <taxon>Bryopsida</taxon>
        <taxon>Funariidae</taxon>
        <taxon>Funariales</taxon>
        <taxon>Funariaceae</taxon>
        <taxon>Physcomitrium</taxon>
    </lineage>
</organism>
<name>A0A2K1ICK0_PHYPA</name>
<evidence type="ECO:0000313" key="3">
    <source>
        <dbReference type="Proteomes" id="UP000006727"/>
    </source>
</evidence>
<dbReference type="Gramene" id="Pp3c26_10910V3.1">
    <property type="protein sequence ID" value="Pp3c26_10910V3.1"/>
    <property type="gene ID" value="Pp3c26_10910"/>
</dbReference>
<proteinExistence type="predicted"/>
<protein>
    <submittedName>
        <fullName evidence="1 2">Uncharacterized protein</fullName>
    </submittedName>
</protein>
<dbReference type="Proteomes" id="UP000006727">
    <property type="component" value="Chromosome 26"/>
</dbReference>
<reference evidence="1 3" key="1">
    <citation type="journal article" date="2008" name="Science">
        <title>The Physcomitrella genome reveals evolutionary insights into the conquest of land by plants.</title>
        <authorList>
            <person name="Rensing S."/>
            <person name="Lang D."/>
            <person name="Zimmer A."/>
            <person name="Terry A."/>
            <person name="Salamov A."/>
            <person name="Shapiro H."/>
            <person name="Nishiyama T."/>
            <person name="Perroud P.-F."/>
            <person name="Lindquist E."/>
            <person name="Kamisugi Y."/>
            <person name="Tanahashi T."/>
            <person name="Sakakibara K."/>
            <person name="Fujita T."/>
            <person name="Oishi K."/>
            <person name="Shin-I T."/>
            <person name="Kuroki Y."/>
            <person name="Toyoda A."/>
            <person name="Suzuki Y."/>
            <person name="Hashimoto A."/>
            <person name="Yamaguchi K."/>
            <person name="Sugano A."/>
            <person name="Kohara Y."/>
            <person name="Fujiyama A."/>
            <person name="Anterola A."/>
            <person name="Aoki S."/>
            <person name="Ashton N."/>
            <person name="Barbazuk W.B."/>
            <person name="Barker E."/>
            <person name="Bennetzen J."/>
            <person name="Bezanilla M."/>
            <person name="Blankenship R."/>
            <person name="Cho S.H."/>
            <person name="Dutcher S."/>
            <person name="Estelle M."/>
            <person name="Fawcett J.A."/>
            <person name="Gundlach H."/>
            <person name="Hanada K."/>
            <person name="Heyl A."/>
            <person name="Hicks K.A."/>
            <person name="Hugh J."/>
            <person name="Lohr M."/>
            <person name="Mayer K."/>
            <person name="Melkozernov A."/>
            <person name="Murata T."/>
            <person name="Nelson D."/>
            <person name="Pils B."/>
            <person name="Prigge M."/>
            <person name="Reiss B."/>
            <person name="Renner T."/>
            <person name="Rombauts S."/>
            <person name="Rushton P."/>
            <person name="Sanderfoot A."/>
            <person name="Schween G."/>
            <person name="Shiu S.-H."/>
            <person name="Stueber K."/>
            <person name="Theodoulou F.L."/>
            <person name="Tu H."/>
            <person name="Van de Peer Y."/>
            <person name="Verrier P.J."/>
            <person name="Waters E."/>
            <person name="Wood A."/>
            <person name="Yang L."/>
            <person name="Cove D."/>
            <person name="Cuming A."/>
            <person name="Hasebe M."/>
            <person name="Lucas S."/>
            <person name="Mishler D.B."/>
            <person name="Reski R."/>
            <person name="Grigoriev I."/>
            <person name="Quatrano R.S."/>
            <person name="Boore J.L."/>
        </authorList>
    </citation>
    <scope>NUCLEOTIDE SEQUENCE [LARGE SCALE GENOMIC DNA]</scope>
    <source>
        <strain evidence="2 3">cv. Gransden 2004</strain>
    </source>
</reference>
<evidence type="ECO:0000313" key="1">
    <source>
        <dbReference type="EMBL" id="PNR27010.1"/>
    </source>
</evidence>